<dbReference type="EMBL" id="OU963895">
    <property type="protein sequence ID" value="CAH2985610.1"/>
    <property type="molecule type" value="Genomic_DNA"/>
</dbReference>
<evidence type="ECO:0000256" key="4">
    <source>
        <dbReference type="SAM" id="SignalP"/>
    </source>
</evidence>
<keyword evidence="7" id="KW-1185">Reference proteome</keyword>
<evidence type="ECO:0000256" key="3">
    <source>
        <dbReference type="ARBA" id="ARBA00022729"/>
    </source>
</evidence>
<evidence type="ECO:0000313" key="6">
    <source>
        <dbReference type="EMBL" id="CAH2985610.1"/>
    </source>
</evidence>
<feature type="domain" description="Insulin-like" evidence="5">
    <location>
        <begin position="35"/>
        <end position="135"/>
    </location>
</feature>
<sequence>MDDLFIYQMLFAWLNFVLMAAVVSGASAASVEVPRIFCGRKLADARVLYCYGSDPNPTKRHALFPELLRDVQMLGEIGYKPWSIFNNALSPWPARQVSAKHTTNALTSLRPKRSPGLVDECCHKACYVSELMSYC</sequence>
<comment type="similarity">
    <text evidence="1">Belongs to the insulin family.</text>
</comment>
<feature type="signal peptide" evidence="4">
    <location>
        <begin position="1"/>
        <end position="28"/>
    </location>
</feature>
<dbReference type="Proteomes" id="UP001153292">
    <property type="component" value="Chromosome 2"/>
</dbReference>
<name>A0ABN8L401_CHISP</name>
<evidence type="ECO:0000313" key="7">
    <source>
        <dbReference type="Proteomes" id="UP001153292"/>
    </source>
</evidence>
<organism evidence="6 7">
    <name type="scientific">Chilo suppressalis</name>
    <name type="common">Asiatic rice borer moth</name>
    <dbReference type="NCBI Taxonomy" id="168631"/>
    <lineage>
        <taxon>Eukaryota</taxon>
        <taxon>Metazoa</taxon>
        <taxon>Ecdysozoa</taxon>
        <taxon>Arthropoda</taxon>
        <taxon>Hexapoda</taxon>
        <taxon>Insecta</taxon>
        <taxon>Pterygota</taxon>
        <taxon>Neoptera</taxon>
        <taxon>Endopterygota</taxon>
        <taxon>Lepidoptera</taxon>
        <taxon>Glossata</taxon>
        <taxon>Ditrysia</taxon>
        <taxon>Pyraloidea</taxon>
        <taxon>Crambidae</taxon>
        <taxon>Crambinae</taxon>
        <taxon>Chilo</taxon>
    </lineage>
</organism>
<evidence type="ECO:0000256" key="2">
    <source>
        <dbReference type="ARBA" id="ARBA00022685"/>
    </source>
</evidence>
<gene>
    <name evidence="6" type="ORF">CHILSU_LOCUS5422</name>
</gene>
<keyword evidence="3 4" id="KW-0732">Signal</keyword>
<reference evidence="6" key="1">
    <citation type="submission" date="2021-12" db="EMBL/GenBank/DDBJ databases">
        <authorList>
            <person name="King R."/>
        </authorList>
    </citation>
    <scope>NUCLEOTIDE SEQUENCE</scope>
</reference>
<dbReference type="InterPro" id="IPR036438">
    <property type="entry name" value="Insulin-like_sf"/>
</dbReference>
<feature type="chain" id="PRO_5046926816" description="Insulin-like domain-containing protein" evidence="4">
    <location>
        <begin position="29"/>
        <end position="135"/>
    </location>
</feature>
<proteinExistence type="inferred from homology"/>
<protein>
    <recommendedName>
        <fullName evidence="5">Insulin-like domain-containing protein</fullName>
    </recommendedName>
</protein>
<evidence type="ECO:0000259" key="5">
    <source>
        <dbReference type="SMART" id="SM00078"/>
    </source>
</evidence>
<dbReference type="PIRSF" id="PIRSF018431">
    <property type="entry name" value="Molluscan_insulin_rel_peptide"/>
    <property type="match status" value="1"/>
</dbReference>
<dbReference type="SUPFAM" id="SSF56994">
    <property type="entry name" value="Insulin-like"/>
    <property type="match status" value="1"/>
</dbReference>
<accession>A0ABN8L401</accession>
<dbReference type="SMART" id="SM00078">
    <property type="entry name" value="IlGF"/>
    <property type="match status" value="1"/>
</dbReference>
<dbReference type="Pfam" id="PF00049">
    <property type="entry name" value="Insulin"/>
    <property type="match status" value="1"/>
</dbReference>
<evidence type="ECO:0000256" key="1">
    <source>
        <dbReference type="ARBA" id="ARBA00009034"/>
    </source>
</evidence>
<dbReference type="InterPro" id="IPR016179">
    <property type="entry name" value="Insulin-like"/>
</dbReference>
<dbReference type="InterPro" id="IPR022352">
    <property type="entry name" value="Ins/IGF/rlx"/>
</dbReference>
<keyword evidence="2" id="KW-0165">Cleavage on pair of basic residues</keyword>
<dbReference type="PRINTS" id="PR00276">
    <property type="entry name" value="INSULINFAMLY"/>
</dbReference>
<dbReference type="Gene3D" id="1.10.100.10">
    <property type="entry name" value="Insulin-like"/>
    <property type="match status" value="1"/>
</dbReference>